<reference evidence="1 2" key="1">
    <citation type="submission" date="2022-04" db="EMBL/GenBank/DDBJ databases">
        <title>Hymenobacter sp. isolated from the air.</title>
        <authorList>
            <person name="Won M."/>
            <person name="Lee C.-M."/>
            <person name="Woen H.-Y."/>
            <person name="Kwon S.-W."/>
        </authorList>
    </citation>
    <scope>NUCLEOTIDE SEQUENCE [LARGE SCALE GENOMIC DNA]</scope>
    <source>
        <strain evidence="2">5516 S-25</strain>
    </source>
</reference>
<protein>
    <submittedName>
        <fullName evidence="1">Phage portal protein</fullName>
    </submittedName>
</protein>
<dbReference type="EMBL" id="CP095848">
    <property type="protein sequence ID" value="UPL50552.1"/>
    <property type="molecule type" value="Genomic_DNA"/>
</dbReference>
<sequence length="425" mass="46645">MSIYSTIKNAFSPKPQVETKAITGVDEIGRMRPINYGGSPTFTIQDLTKVNAQNNSVFYTILTSIQTTSKSIPWNVYKVNKNDDNAQKLPKHHLASLLYRPNPYQTWTQFVVQYIGHYLTDGDAFIYVIWNTSGLNTGKPQELHIMPRGTEVVAGTQWLATVQGYRIPGATTVIPAADVLHMKAFNLDGSLYGYSPVKAATLQLASVDFALKQHIKQLNMGGPKVVVFPTDVAEELTEQQENELDQKINQSQRFTWSAYPLDTAQIGLSPVDLDILNSINADTGMVADLLGYPSVLLSGTKSSTYNNVAEAQRALYNNCVIPILKDFRDGLNHWLGKTYGDDVYIDIDTSGIEVLKPNLSELITAAAAADFATINEKRRMVGLPALEGGEGFLRSAAISYVKTIDEIDTMAADAYDEGDSLSDAA</sequence>
<keyword evidence="2" id="KW-1185">Reference proteome</keyword>
<proteinExistence type="predicted"/>
<gene>
    <name evidence="1" type="ORF">MWH26_06495</name>
</gene>
<dbReference type="RefSeq" id="WP_247976564.1">
    <property type="nucleotide sequence ID" value="NZ_CP095848.1"/>
</dbReference>
<evidence type="ECO:0000313" key="1">
    <source>
        <dbReference type="EMBL" id="UPL50552.1"/>
    </source>
</evidence>
<accession>A0ABY4JFI7</accession>
<dbReference type="InterPro" id="IPR006944">
    <property type="entry name" value="Phage/GTA_portal"/>
</dbReference>
<dbReference type="Proteomes" id="UP000829647">
    <property type="component" value="Chromosome"/>
</dbReference>
<name>A0ABY4JFI7_9BACT</name>
<dbReference type="Pfam" id="PF04860">
    <property type="entry name" value="Phage_portal"/>
    <property type="match status" value="1"/>
</dbReference>
<dbReference type="NCBIfam" id="TIGR01537">
    <property type="entry name" value="portal_HK97"/>
    <property type="match status" value="1"/>
</dbReference>
<organism evidence="1 2">
    <name type="scientific">Hymenobacter sublimis</name>
    <dbReference type="NCBI Taxonomy" id="2933777"/>
    <lineage>
        <taxon>Bacteria</taxon>
        <taxon>Pseudomonadati</taxon>
        <taxon>Bacteroidota</taxon>
        <taxon>Cytophagia</taxon>
        <taxon>Cytophagales</taxon>
        <taxon>Hymenobacteraceae</taxon>
        <taxon>Hymenobacter</taxon>
    </lineage>
</organism>
<evidence type="ECO:0000313" key="2">
    <source>
        <dbReference type="Proteomes" id="UP000829647"/>
    </source>
</evidence>
<dbReference type="InterPro" id="IPR006427">
    <property type="entry name" value="Portal_HK97"/>
</dbReference>